<dbReference type="AlphaFoldDB" id="A0A2H3CD11"/>
<dbReference type="EMBL" id="KZ293791">
    <property type="protein sequence ID" value="PBK79296.1"/>
    <property type="molecule type" value="Genomic_DNA"/>
</dbReference>
<sequence>MCHLEDSSELQGQVREHYYQLQLKVGLEVTLRHSHQCQPCSKIWENVVAVKNKKAPSAYWCCLIEHHTVKALYARVHGAVPKNHRSS</sequence>
<evidence type="ECO:0000313" key="3">
    <source>
        <dbReference type="Proteomes" id="UP000217790"/>
    </source>
</evidence>
<proteinExistence type="predicted"/>
<gene>
    <name evidence="2" type="ORF">ARMGADRAFT_158599</name>
    <name evidence="1" type="ORF">ARMGADRAFT_176120</name>
</gene>
<organism evidence="1 3">
    <name type="scientific">Armillaria gallica</name>
    <name type="common">Bulbous honey fungus</name>
    <name type="synonym">Armillaria bulbosa</name>
    <dbReference type="NCBI Taxonomy" id="47427"/>
    <lineage>
        <taxon>Eukaryota</taxon>
        <taxon>Fungi</taxon>
        <taxon>Dikarya</taxon>
        <taxon>Basidiomycota</taxon>
        <taxon>Agaricomycotina</taxon>
        <taxon>Agaricomycetes</taxon>
        <taxon>Agaricomycetidae</taxon>
        <taxon>Agaricales</taxon>
        <taxon>Marasmiineae</taxon>
        <taxon>Physalacriaceae</taxon>
        <taxon>Armillaria</taxon>
    </lineage>
</organism>
<dbReference type="InParanoid" id="A0A2H3CD11"/>
<reference evidence="1" key="2">
    <citation type="journal article" date="2017" name="Nat. Ecol. Evol.">
        <title>Lineage-specific genetic innovations streamline the genomes of Armillaria species to pathogenesis.</title>
        <authorList>
            <consortium name="DOE Joint Genome Institute"/>
            <person name="Sipos G."/>
            <person name="Prasanna A.N."/>
            <person name="Walter M.C."/>
            <person name="O'Connor E."/>
            <person name="Balint B."/>
            <person name="Krizsan K."/>
            <person name="Kiss B."/>
            <person name="Hess J."/>
            <person name="Varga T."/>
            <person name="Slot J."/>
            <person name="Riley R."/>
            <person name="Boka B."/>
            <person name="Rigling D."/>
            <person name="Barry K."/>
            <person name="Lee J."/>
            <person name="Mihaltcheva S."/>
            <person name="LaButti K."/>
            <person name="Lipzen A."/>
            <person name="Waldron R."/>
            <person name="Moloney N.M."/>
            <person name="Sperisen C."/>
            <person name="Kredics L."/>
            <person name="Vagvolgyi C."/>
            <person name="Patrignani A."/>
            <person name="Fitzpatrick D."/>
            <person name="Nagy I."/>
            <person name="Doyle S."/>
            <person name="Anderson J."/>
            <person name="Grigoriev I.V."/>
            <person name="Guldener U."/>
            <person name="Munsterkotter M."/>
            <person name="Nagy L.G."/>
        </authorList>
    </citation>
    <scope>NUCLEOTIDE SEQUENCE [LARGE SCALE GENOMIC DNA]</scope>
    <source>
        <strain evidence="1">Ar21-2</strain>
    </source>
</reference>
<keyword evidence="3" id="KW-1185">Reference proteome</keyword>
<reference evidence="3" key="1">
    <citation type="journal article" date="2017" name="Nat. Ecol. Evol.">
        <title>Genome expansion and lineage-specific genetic innovations in the forest pathogenic fungi Armillaria.</title>
        <authorList>
            <person name="Sipos G."/>
            <person name="Prasanna A.N."/>
            <person name="Walter M.C."/>
            <person name="O'Connor E."/>
            <person name="Balint B."/>
            <person name="Krizsan K."/>
            <person name="Kiss B."/>
            <person name="Hess J."/>
            <person name="Varga T."/>
            <person name="Slot J."/>
            <person name="Riley R."/>
            <person name="Boka B."/>
            <person name="Rigling D."/>
            <person name="Barry K."/>
            <person name="Lee J."/>
            <person name="Mihaltcheva S."/>
            <person name="LaButti K."/>
            <person name="Lipzen A."/>
            <person name="Waldron R."/>
            <person name="Moloney N.M."/>
            <person name="Sperisen C."/>
            <person name="Kredics L."/>
            <person name="Vagvoelgyi C."/>
            <person name="Patrignani A."/>
            <person name="Fitzpatrick D."/>
            <person name="Nagy I."/>
            <person name="Doyle S."/>
            <person name="Anderson J.B."/>
            <person name="Grigoriev I.V."/>
            <person name="Gueldener U."/>
            <person name="Muensterkoetter M."/>
            <person name="Nagy L.G."/>
        </authorList>
    </citation>
    <scope>NUCLEOTIDE SEQUENCE [LARGE SCALE GENOMIC DNA]</scope>
    <source>
        <strain evidence="3">Ar21-2</strain>
    </source>
</reference>
<protein>
    <submittedName>
        <fullName evidence="1">Uncharacterized protein</fullName>
    </submittedName>
</protein>
<accession>A0A2H3CD11</accession>
<dbReference type="Proteomes" id="UP000217790">
    <property type="component" value="Unassembled WGS sequence"/>
</dbReference>
<evidence type="ECO:0000313" key="1">
    <source>
        <dbReference type="EMBL" id="PBK79204.1"/>
    </source>
</evidence>
<name>A0A2H3CD11_ARMGA</name>
<dbReference type="EMBL" id="KZ293800">
    <property type="protein sequence ID" value="PBK79204.1"/>
    <property type="molecule type" value="Genomic_DNA"/>
</dbReference>
<evidence type="ECO:0000313" key="2">
    <source>
        <dbReference type="EMBL" id="PBK79296.1"/>
    </source>
</evidence>